<sequence>MNRPDAYVAMEWNEKPTAVVRTSGQWALHSSRARGAGVAGVS</sequence>
<accession>A0ABV3RF64</accession>
<keyword evidence="2" id="KW-1185">Reference proteome</keyword>
<name>A0ABV3RF64_9SPHN</name>
<dbReference type="RefSeq" id="WP_367775058.1">
    <property type="nucleotide sequence ID" value="NZ_JBFNXR010000052.1"/>
</dbReference>
<organism evidence="1 2">
    <name type="scientific">Novosphingobium rhizovicinum</name>
    <dbReference type="NCBI Taxonomy" id="3228928"/>
    <lineage>
        <taxon>Bacteria</taxon>
        <taxon>Pseudomonadati</taxon>
        <taxon>Pseudomonadota</taxon>
        <taxon>Alphaproteobacteria</taxon>
        <taxon>Sphingomonadales</taxon>
        <taxon>Sphingomonadaceae</taxon>
        <taxon>Novosphingobium</taxon>
    </lineage>
</organism>
<reference evidence="1 2" key="1">
    <citation type="submission" date="2024-06" db="EMBL/GenBank/DDBJ databases">
        <title>Novosphingobium rhizovicinus M1R2S20.</title>
        <authorList>
            <person name="Sun J.-Q."/>
        </authorList>
    </citation>
    <scope>NUCLEOTIDE SEQUENCE [LARGE SCALE GENOMIC DNA]</scope>
    <source>
        <strain evidence="1 2">M1R2S20</strain>
    </source>
</reference>
<gene>
    <name evidence="1" type="ORF">ABUH87_15770</name>
</gene>
<evidence type="ECO:0000313" key="2">
    <source>
        <dbReference type="Proteomes" id="UP001556118"/>
    </source>
</evidence>
<dbReference type="EMBL" id="JBFNXR010000052">
    <property type="protein sequence ID" value="MEW9856597.1"/>
    <property type="molecule type" value="Genomic_DNA"/>
</dbReference>
<protein>
    <submittedName>
        <fullName evidence="1">Uncharacterized protein</fullName>
    </submittedName>
</protein>
<proteinExistence type="predicted"/>
<evidence type="ECO:0000313" key="1">
    <source>
        <dbReference type="EMBL" id="MEW9856597.1"/>
    </source>
</evidence>
<dbReference type="Proteomes" id="UP001556118">
    <property type="component" value="Unassembled WGS sequence"/>
</dbReference>
<comment type="caution">
    <text evidence="1">The sequence shown here is derived from an EMBL/GenBank/DDBJ whole genome shotgun (WGS) entry which is preliminary data.</text>
</comment>